<feature type="compositionally biased region" description="Polar residues" evidence="1">
    <location>
        <begin position="7"/>
        <end position="18"/>
    </location>
</feature>
<name>A0A2T2ZTG8_9PEZI</name>
<dbReference type="AlphaFoldDB" id="A0A2T2ZTG8"/>
<accession>A0A2T2ZTG8</accession>
<feature type="region of interest" description="Disordered" evidence="1">
    <location>
        <begin position="1"/>
        <end position="79"/>
    </location>
</feature>
<organism evidence="2 3">
    <name type="scientific">Coniella lustricola</name>
    <dbReference type="NCBI Taxonomy" id="2025994"/>
    <lineage>
        <taxon>Eukaryota</taxon>
        <taxon>Fungi</taxon>
        <taxon>Dikarya</taxon>
        <taxon>Ascomycota</taxon>
        <taxon>Pezizomycotina</taxon>
        <taxon>Sordariomycetes</taxon>
        <taxon>Sordariomycetidae</taxon>
        <taxon>Diaporthales</taxon>
        <taxon>Schizoparmaceae</taxon>
        <taxon>Coniella</taxon>
    </lineage>
</organism>
<reference evidence="2 3" key="1">
    <citation type="journal article" date="2018" name="Mycol. Prog.">
        <title>Coniella lustricola, a new species from submerged detritus.</title>
        <authorList>
            <person name="Raudabaugh D.B."/>
            <person name="Iturriaga T."/>
            <person name="Carver A."/>
            <person name="Mondo S."/>
            <person name="Pangilinan J."/>
            <person name="Lipzen A."/>
            <person name="He G."/>
            <person name="Amirebrahimi M."/>
            <person name="Grigoriev I.V."/>
            <person name="Miller A.N."/>
        </authorList>
    </citation>
    <scope>NUCLEOTIDE SEQUENCE [LARGE SCALE GENOMIC DNA]</scope>
    <source>
        <strain evidence="2 3">B22-T-1</strain>
    </source>
</reference>
<evidence type="ECO:0000313" key="3">
    <source>
        <dbReference type="Proteomes" id="UP000241462"/>
    </source>
</evidence>
<protein>
    <submittedName>
        <fullName evidence="2">Uncharacterized protein</fullName>
    </submittedName>
</protein>
<evidence type="ECO:0000313" key="2">
    <source>
        <dbReference type="EMBL" id="PSR76163.1"/>
    </source>
</evidence>
<dbReference type="EMBL" id="KZ678723">
    <property type="protein sequence ID" value="PSR76163.1"/>
    <property type="molecule type" value="Genomic_DNA"/>
</dbReference>
<evidence type="ECO:0000256" key="1">
    <source>
        <dbReference type="SAM" id="MobiDB-lite"/>
    </source>
</evidence>
<dbReference type="Proteomes" id="UP000241462">
    <property type="component" value="Unassembled WGS sequence"/>
</dbReference>
<keyword evidence="3" id="KW-1185">Reference proteome</keyword>
<dbReference type="InParanoid" id="A0A2T2ZTG8"/>
<gene>
    <name evidence="2" type="ORF">BD289DRAFT_446979</name>
</gene>
<proteinExistence type="predicted"/>
<sequence>MHEKELNTFNGDSTTTHDTIPGHLHYNTMQRHHSKYALSPISSSFDSKSGKEARGPKSPPNSNRVPSRKQRSIHPAGPKKDFCVCRTAYIHTHIHTYNRHLGHHCLT</sequence>